<dbReference type="Gene3D" id="1.10.287.110">
    <property type="entry name" value="DnaJ domain"/>
    <property type="match status" value="1"/>
</dbReference>
<dbReference type="SUPFAM" id="SSF46565">
    <property type="entry name" value="Chaperone J-domain"/>
    <property type="match status" value="1"/>
</dbReference>
<feature type="domain" description="J" evidence="3">
    <location>
        <begin position="11"/>
        <end position="82"/>
    </location>
</feature>
<comment type="caution">
    <text evidence="4">The sequence shown here is derived from an EMBL/GenBank/DDBJ whole genome shotgun (WGS) entry which is preliminary data.</text>
</comment>
<dbReference type="PROSITE" id="PS00636">
    <property type="entry name" value="DNAJ_1"/>
    <property type="match status" value="1"/>
</dbReference>
<dbReference type="PROSITE" id="PS50076">
    <property type="entry name" value="DNAJ_2"/>
    <property type="match status" value="1"/>
</dbReference>
<evidence type="ECO:0000256" key="1">
    <source>
        <dbReference type="SAM" id="Coils"/>
    </source>
</evidence>
<keyword evidence="5" id="KW-1185">Reference proteome</keyword>
<dbReference type="InterPro" id="IPR018253">
    <property type="entry name" value="DnaJ_domain_CS"/>
</dbReference>
<dbReference type="InterPro" id="IPR056453">
    <property type="entry name" value="HTH_DNAJC9"/>
</dbReference>
<dbReference type="InterPro" id="IPR036869">
    <property type="entry name" value="J_dom_sf"/>
</dbReference>
<name>A0A830HFF7_9CHLO</name>
<evidence type="ECO:0000259" key="3">
    <source>
        <dbReference type="PROSITE" id="PS50076"/>
    </source>
</evidence>
<dbReference type="Proteomes" id="UP000660262">
    <property type="component" value="Unassembled WGS sequence"/>
</dbReference>
<dbReference type="Pfam" id="PF00226">
    <property type="entry name" value="DnaJ"/>
    <property type="match status" value="1"/>
</dbReference>
<dbReference type="PANTHER" id="PTHR44144">
    <property type="entry name" value="DNAJ HOMOLOG SUBFAMILY C MEMBER 9"/>
    <property type="match status" value="1"/>
</dbReference>
<gene>
    <name evidence="4" type="ORF">PPROV_000454300</name>
</gene>
<dbReference type="SMART" id="SM00271">
    <property type="entry name" value="DnaJ"/>
    <property type="match status" value="1"/>
</dbReference>
<dbReference type="EMBL" id="BNJQ01000011">
    <property type="protein sequence ID" value="GHP05794.1"/>
    <property type="molecule type" value="Genomic_DNA"/>
</dbReference>
<proteinExistence type="predicted"/>
<feature type="region of interest" description="Disordered" evidence="2">
    <location>
        <begin position="203"/>
        <end position="231"/>
    </location>
</feature>
<accession>A0A830HFF7</accession>
<evidence type="ECO:0000256" key="2">
    <source>
        <dbReference type="SAM" id="MobiDB-lite"/>
    </source>
</evidence>
<evidence type="ECO:0000313" key="4">
    <source>
        <dbReference type="EMBL" id="GHP05794.1"/>
    </source>
</evidence>
<dbReference type="CDD" id="cd06257">
    <property type="entry name" value="DnaJ"/>
    <property type="match status" value="1"/>
</dbReference>
<organism evidence="4 5">
    <name type="scientific">Pycnococcus provasolii</name>
    <dbReference type="NCBI Taxonomy" id="41880"/>
    <lineage>
        <taxon>Eukaryota</taxon>
        <taxon>Viridiplantae</taxon>
        <taxon>Chlorophyta</taxon>
        <taxon>Pseudoscourfieldiophyceae</taxon>
        <taxon>Pseudoscourfieldiales</taxon>
        <taxon>Pycnococcaceae</taxon>
        <taxon>Pycnococcus</taxon>
    </lineage>
</organism>
<reference evidence="4" key="1">
    <citation type="submission" date="2020-10" db="EMBL/GenBank/DDBJ databases">
        <title>Unveiling of a novel bifunctional photoreceptor, Dualchrome1, isolated from a cosmopolitan green alga.</title>
        <authorList>
            <person name="Suzuki S."/>
            <person name="Kawachi M."/>
        </authorList>
    </citation>
    <scope>NUCLEOTIDE SEQUENCE</scope>
    <source>
        <strain evidence="4">NIES 2893</strain>
    </source>
</reference>
<dbReference type="PANTHER" id="PTHR44144:SF1">
    <property type="entry name" value="DNAJ HOMOLOG SUBFAMILY C MEMBER 9"/>
    <property type="match status" value="1"/>
</dbReference>
<sequence length="272" mass="30938">MAGSASHSAKDLYTLLGVDRNADARQVKKAYHRLALTLHPDKACQLEPDTPAEVHQRRFQTLQQAYDVLSDKDKRDIYDSTGSVEAAEGQDLGAMKGDFDELYAFYRRHYKKVDQSEIEAFEAQYRKSEEEKGNLLELYTKHKGNMENVYAYLMCSNEGDDDKRFIAIIDEAIARGEAKSFDKYEAWKASSNKRLKKLKKRREKEAKEAEQVLEEMQVRERVSKPAADDNDDGMAALALQIRNNANKRGGFLDALAAKYSQPKKKAGKTKGR</sequence>
<dbReference type="Pfam" id="PF23302">
    <property type="entry name" value="HTH_DNAJC9"/>
    <property type="match status" value="1"/>
</dbReference>
<feature type="compositionally biased region" description="Basic and acidic residues" evidence="2">
    <location>
        <begin position="203"/>
        <end position="227"/>
    </location>
</feature>
<keyword evidence="1" id="KW-0175">Coiled coil</keyword>
<dbReference type="InterPro" id="IPR052594">
    <property type="entry name" value="J_domain-containing_protein"/>
</dbReference>
<dbReference type="OrthoDB" id="445556at2759"/>
<dbReference type="AlphaFoldDB" id="A0A830HFF7"/>
<dbReference type="GO" id="GO:0031072">
    <property type="term" value="F:heat shock protein binding"/>
    <property type="evidence" value="ECO:0007669"/>
    <property type="project" value="TreeGrafter"/>
</dbReference>
<feature type="coiled-coil region" evidence="1">
    <location>
        <begin position="111"/>
        <end position="138"/>
    </location>
</feature>
<dbReference type="GO" id="GO:0005634">
    <property type="term" value="C:nucleus"/>
    <property type="evidence" value="ECO:0007669"/>
    <property type="project" value="TreeGrafter"/>
</dbReference>
<dbReference type="GO" id="GO:0005737">
    <property type="term" value="C:cytoplasm"/>
    <property type="evidence" value="ECO:0007669"/>
    <property type="project" value="TreeGrafter"/>
</dbReference>
<dbReference type="InterPro" id="IPR001623">
    <property type="entry name" value="DnaJ_domain"/>
</dbReference>
<dbReference type="PRINTS" id="PR00625">
    <property type="entry name" value="JDOMAIN"/>
</dbReference>
<protein>
    <recommendedName>
        <fullName evidence="3">J domain-containing protein</fullName>
    </recommendedName>
</protein>
<evidence type="ECO:0000313" key="5">
    <source>
        <dbReference type="Proteomes" id="UP000660262"/>
    </source>
</evidence>